<dbReference type="EMBL" id="ACOM01000005">
    <property type="protein sequence ID" value="EEP53198.1"/>
    <property type="molecule type" value="Genomic_DNA"/>
</dbReference>
<organism evidence="2 3">
    <name type="scientific">Clostridium butyricum E4 str. BoNT E BL5262</name>
    <dbReference type="NCBI Taxonomy" id="632245"/>
    <lineage>
        <taxon>Bacteria</taxon>
        <taxon>Bacillati</taxon>
        <taxon>Bacillota</taxon>
        <taxon>Clostridia</taxon>
        <taxon>Eubacteriales</taxon>
        <taxon>Clostridiaceae</taxon>
        <taxon>Clostridium</taxon>
    </lineage>
</organism>
<dbReference type="RefSeq" id="WP_003409187.1">
    <property type="nucleotide sequence ID" value="NZ_ACOM01000005.1"/>
</dbReference>
<protein>
    <submittedName>
        <fullName evidence="2">Uncharacterized protein</fullName>
    </submittedName>
</protein>
<dbReference type="Proteomes" id="UP000003081">
    <property type="component" value="Unassembled WGS sequence"/>
</dbReference>
<keyword evidence="3" id="KW-1185">Reference proteome</keyword>
<evidence type="ECO:0000313" key="2">
    <source>
        <dbReference type="EMBL" id="EEP53198.1"/>
    </source>
</evidence>
<dbReference type="HOGENOM" id="CLU_2536622_0_0_9"/>
<feature type="transmembrane region" description="Helical" evidence="1">
    <location>
        <begin position="29"/>
        <end position="53"/>
    </location>
</feature>
<evidence type="ECO:0000256" key="1">
    <source>
        <dbReference type="SAM" id="Phobius"/>
    </source>
</evidence>
<sequence>MSNDDKTVNILLDQLEKTHKLTSILTTGLVKVSIGILVAVTVVAVATIGSYFWSPDSYDYNIDNTNSTQLDSNTSIGGEDIDN</sequence>
<keyword evidence="1" id="KW-0812">Transmembrane</keyword>
<evidence type="ECO:0000313" key="3">
    <source>
        <dbReference type="Proteomes" id="UP000003081"/>
    </source>
</evidence>
<proteinExistence type="predicted"/>
<name>C4IKR2_CLOBU</name>
<accession>C4IKR2</accession>
<keyword evidence="1" id="KW-0472">Membrane</keyword>
<dbReference type="AlphaFoldDB" id="C4IKR2"/>
<keyword evidence="1" id="KW-1133">Transmembrane helix</keyword>
<gene>
    <name evidence="2" type="ORF">CLP_1295</name>
</gene>
<reference evidence="2 3" key="1">
    <citation type="submission" date="2009-08" db="EMBL/GenBank/DDBJ databases">
        <authorList>
            <person name="Shrivastava S."/>
            <person name="Brinkac L.B."/>
            <person name="Brown J.L."/>
            <person name="Bruce D.B."/>
            <person name="Detter C."/>
            <person name="Green L.D."/>
            <person name="Munk C.A."/>
            <person name="Rogers Y.C."/>
            <person name="Tapia R."/>
            <person name="Sims D.R."/>
            <person name="Smith L.A."/>
            <person name="Smith T.J."/>
            <person name="Sutton G."/>
            <person name="Brettin T."/>
        </authorList>
    </citation>
    <scope>NUCLEOTIDE SEQUENCE [LARGE SCALE GENOMIC DNA]</scope>
    <source>
        <strain evidence="3">E4 str. BoNT E BL5262</strain>
    </source>
</reference>
<comment type="caution">
    <text evidence="2">The sequence shown here is derived from an EMBL/GenBank/DDBJ whole genome shotgun (WGS) entry which is preliminary data.</text>
</comment>